<gene>
    <name evidence="1" type="ORF">M9H77_05830</name>
</gene>
<evidence type="ECO:0000313" key="1">
    <source>
        <dbReference type="EMBL" id="KAI5674880.1"/>
    </source>
</evidence>
<dbReference type="EMBL" id="CM044702">
    <property type="protein sequence ID" value="KAI5674880.1"/>
    <property type="molecule type" value="Genomic_DNA"/>
</dbReference>
<reference evidence="2" key="1">
    <citation type="journal article" date="2023" name="Nat. Plants">
        <title>Single-cell RNA sequencing provides a high-resolution roadmap for understanding the multicellular compartmentation of specialized metabolism.</title>
        <authorList>
            <person name="Sun S."/>
            <person name="Shen X."/>
            <person name="Li Y."/>
            <person name="Li Y."/>
            <person name="Wang S."/>
            <person name="Li R."/>
            <person name="Zhang H."/>
            <person name="Shen G."/>
            <person name="Guo B."/>
            <person name="Wei J."/>
            <person name="Xu J."/>
            <person name="St-Pierre B."/>
            <person name="Chen S."/>
            <person name="Sun C."/>
        </authorList>
    </citation>
    <scope>NUCLEOTIDE SEQUENCE [LARGE SCALE GENOMIC DNA]</scope>
</reference>
<organism evidence="1 2">
    <name type="scientific">Catharanthus roseus</name>
    <name type="common">Madagascar periwinkle</name>
    <name type="synonym">Vinca rosea</name>
    <dbReference type="NCBI Taxonomy" id="4058"/>
    <lineage>
        <taxon>Eukaryota</taxon>
        <taxon>Viridiplantae</taxon>
        <taxon>Streptophyta</taxon>
        <taxon>Embryophyta</taxon>
        <taxon>Tracheophyta</taxon>
        <taxon>Spermatophyta</taxon>
        <taxon>Magnoliopsida</taxon>
        <taxon>eudicotyledons</taxon>
        <taxon>Gunneridae</taxon>
        <taxon>Pentapetalae</taxon>
        <taxon>asterids</taxon>
        <taxon>lamiids</taxon>
        <taxon>Gentianales</taxon>
        <taxon>Apocynaceae</taxon>
        <taxon>Rauvolfioideae</taxon>
        <taxon>Vinceae</taxon>
        <taxon>Catharanthinae</taxon>
        <taxon>Catharanthus</taxon>
    </lineage>
</organism>
<accession>A0ACC0BQG9</accession>
<sequence length="273" mass="30163">MGYSNPRKREVLGDIESGCGFPGDINNNNHPITGNIQGERLFSRLTGGVLRYNVVPSGESINNLEAANLGKPSQVAQENVALLINKNPGRLNEERSEKEHAKEKLQFANVKRPSSKPPRPPKGPLLDASDVKLVREISELVMKKRARRERIKALKKARAAKLSSSPSSSNNSTIFGMAITVVFFLIIIFQGFSWKNSSSFSLEVSPQPAATVTNSLISVEDFHNRLSSYGISPGSESPRCVFPKPCQASHMMTHLTEEEEEEETKLMQRAMTD</sequence>
<name>A0ACC0BQG9_CATRO</name>
<proteinExistence type="predicted"/>
<evidence type="ECO:0000313" key="2">
    <source>
        <dbReference type="Proteomes" id="UP001060085"/>
    </source>
</evidence>
<keyword evidence="2" id="KW-1185">Reference proteome</keyword>
<protein>
    <submittedName>
        <fullName evidence="1">Uncharacterized protein</fullName>
    </submittedName>
</protein>
<dbReference type="Proteomes" id="UP001060085">
    <property type="component" value="Linkage Group LG02"/>
</dbReference>
<comment type="caution">
    <text evidence="1">The sequence shown here is derived from an EMBL/GenBank/DDBJ whole genome shotgun (WGS) entry which is preliminary data.</text>
</comment>